<dbReference type="Gene3D" id="3.30.40.10">
    <property type="entry name" value="Zinc/RING finger domain, C3HC4 (zinc finger)"/>
    <property type="match status" value="1"/>
</dbReference>
<feature type="domain" description="RING-type" evidence="13">
    <location>
        <begin position="333"/>
        <end position="371"/>
    </location>
</feature>
<dbReference type="InterPro" id="IPR027370">
    <property type="entry name" value="Znf-RING_euk"/>
</dbReference>
<dbReference type="EC" id="2.3.2.27" evidence="3"/>
<feature type="compositionally biased region" description="Basic and acidic residues" evidence="12">
    <location>
        <begin position="25"/>
        <end position="39"/>
    </location>
</feature>
<feature type="compositionally biased region" description="Basic and acidic residues" evidence="12">
    <location>
        <begin position="289"/>
        <end position="301"/>
    </location>
</feature>
<evidence type="ECO:0000313" key="16">
    <source>
        <dbReference type="Proteomes" id="UP000440578"/>
    </source>
</evidence>
<dbReference type="EMBL" id="VIIS01000550">
    <property type="protein sequence ID" value="KAF0307695.1"/>
    <property type="molecule type" value="Genomic_DNA"/>
</dbReference>
<dbReference type="SMART" id="SM00184">
    <property type="entry name" value="RING"/>
    <property type="match status" value="1"/>
</dbReference>
<evidence type="ECO:0000256" key="9">
    <source>
        <dbReference type="ARBA" id="ARBA00022833"/>
    </source>
</evidence>
<keyword evidence="16" id="KW-1185">Reference proteome</keyword>
<feature type="domain" description="C3H1-type" evidence="14">
    <location>
        <begin position="160"/>
        <end position="182"/>
    </location>
</feature>
<dbReference type="PANTHER" id="PTHR23328">
    <property type="entry name" value="RING-TYPE DOMAIN-CONTAINING PROTEIN"/>
    <property type="match status" value="1"/>
</dbReference>
<dbReference type="PROSITE" id="PS50089">
    <property type="entry name" value="ZF_RING_2"/>
    <property type="match status" value="1"/>
</dbReference>
<dbReference type="InterPro" id="IPR057602">
    <property type="entry name" value="Zfn-CCCH_PARP12"/>
</dbReference>
<proteinExistence type="predicted"/>
<dbReference type="InterPro" id="IPR051657">
    <property type="entry name" value="RNF168/RNF169_E3_ubiq-ligase"/>
</dbReference>
<dbReference type="PANTHER" id="PTHR23328:SF0">
    <property type="entry name" value="RING-TYPE DOMAIN-CONTAINING PROTEIN"/>
    <property type="match status" value="1"/>
</dbReference>
<dbReference type="OrthoDB" id="6353679at2759"/>
<sequence>MACDPVSGWEESCKKHGYRPSGPRQDTKRSAADKQRGAGDKQLYAAERQRSAEDKQRGAGDKQLYVGHKQLYVGHKQLYAAERQRSAADKQRSAADKQQLAGEQVRSGRAQPAQKVSAPCAGAGECARAVPPLRLSLPGVCRGYSSREGCEEADCRGLHVCRQFLADICNYGADCRYSHSLTTVHNQDICRLFSMDTMQENVLLLQIRRAFSDSDQLTEAFFVQNLTRQFVLDGCRRADCRMGHDLRTAHNRDVLRRHRLGDAGEGRVLAILRQREADLRASQLKRKAAKGDGDVKKECPHKPGVSGAERAGAGPARAGPPSSGGDLSEELRCPVCLELFRRATTLGCGHTFCAGCLAKTRDRGADRCPLCAAPICSTIRSVALDGVVRSVAAQQ</sequence>
<comment type="catalytic activity">
    <reaction evidence="1">
        <text>S-ubiquitinyl-[E2 ubiquitin-conjugating enzyme]-L-cysteine + [acceptor protein]-L-lysine = [E2 ubiquitin-conjugating enzyme]-L-cysteine + N(6)-ubiquitinyl-[acceptor protein]-L-lysine.</text>
        <dbReference type="EC" id="2.3.2.27"/>
    </reaction>
</comment>
<dbReference type="AlphaFoldDB" id="A0A6A4WLG0"/>
<evidence type="ECO:0000256" key="10">
    <source>
        <dbReference type="ARBA" id="ARBA00023242"/>
    </source>
</evidence>
<keyword evidence="4" id="KW-0808">Transferase</keyword>
<dbReference type="InterPro" id="IPR001841">
    <property type="entry name" value="Znf_RING"/>
</dbReference>
<dbReference type="GO" id="GO:0061630">
    <property type="term" value="F:ubiquitin protein ligase activity"/>
    <property type="evidence" value="ECO:0007669"/>
    <property type="project" value="UniProtKB-EC"/>
</dbReference>
<dbReference type="GO" id="GO:0035861">
    <property type="term" value="C:site of double-strand break"/>
    <property type="evidence" value="ECO:0007669"/>
    <property type="project" value="TreeGrafter"/>
</dbReference>
<keyword evidence="6" id="KW-0227">DNA damage</keyword>
<feature type="zinc finger region" description="C3H1-type" evidence="11">
    <location>
        <begin position="160"/>
        <end position="182"/>
    </location>
</feature>
<evidence type="ECO:0000256" key="2">
    <source>
        <dbReference type="ARBA" id="ARBA00004123"/>
    </source>
</evidence>
<feature type="region of interest" description="Disordered" evidence="12">
    <location>
        <begin position="83"/>
        <end position="113"/>
    </location>
</feature>
<evidence type="ECO:0000256" key="11">
    <source>
        <dbReference type="PROSITE-ProRule" id="PRU00723"/>
    </source>
</evidence>
<evidence type="ECO:0000256" key="3">
    <source>
        <dbReference type="ARBA" id="ARBA00012483"/>
    </source>
</evidence>
<organism evidence="15 16">
    <name type="scientific">Amphibalanus amphitrite</name>
    <name type="common">Striped barnacle</name>
    <name type="synonym">Balanus amphitrite</name>
    <dbReference type="NCBI Taxonomy" id="1232801"/>
    <lineage>
        <taxon>Eukaryota</taxon>
        <taxon>Metazoa</taxon>
        <taxon>Ecdysozoa</taxon>
        <taxon>Arthropoda</taxon>
        <taxon>Crustacea</taxon>
        <taxon>Multicrustacea</taxon>
        <taxon>Cirripedia</taxon>
        <taxon>Thoracica</taxon>
        <taxon>Thoracicalcarea</taxon>
        <taxon>Balanomorpha</taxon>
        <taxon>Balanoidea</taxon>
        <taxon>Balanidae</taxon>
        <taxon>Amphibalaninae</taxon>
        <taxon>Amphibalanus</taxon>
    </lineage>
</organism>
<evidence type="ECO:0000256" key="8">
    <source>
        <dbReference type="ARBA" id="ARBA00022786"/>
    </source>
</evidence>
<evidence type="ECO:0000256" key="5">
    <source>
        <dbReference type="ARBA" id="ARBA00022723"/>
    </source>
</evidence>
<dbReference type="InterPro" id="IPR017907">
    <property type="entry name" value="Znf_RING_CS"/>
</dbReference>
<evidence type="ECO:0000256" key="1">
    <source>
        <dbReference type="ARBA" id="ARBA00000900"/>
    </source>
</evidence>
<dbReference type="GO" id="GO:0008270">
    <property type="term" value="F:zinc ion binding"/>
    <property type="evidence" value="ECO:0007669"/>
    <property type="project" value="UniProtKB-KW"/>
</dbReference>
<dbReference type="InterPro" id="IPR013083">
    <property type="entry name" value="Znf_RING/FYVE/PHD"/>
</dbReference>
<keyword evidence="7 11" id="KW-0863">Zinc-finger</keyword>
<feature type="region of interest" description="Disordered" evidence="12">
    <location>
        <begin position="283"/>
        <end position="327"/>
    </location>
</feature>
<feature type="region of interest" description="Disordered" evidence="12">
    <location>
        <begin position="1"/>
        <end position="61"/>
    </location>
</feature>
<dbReference type="GO" id="GO:0005634">
    <property type="term" value="C:nucleus"/>
    <property type="evidence" value="ECO:0007669"/>
    <property type="project" value="UniProtKB-SubCell"/>
</dbReference>
<dbReference type="Pfam" id="PF13445">
    <property type="entry name" value="zf-RING_UBOX"/>
    <property type="match status" value="1"/>
</dbReference>
<dbReference type="Pfam" id="PF25261">
    <property type="entry name" value="zf-CCCH_PARP12"/>
    <property type="match status" value="1"/>
</dbReference>
<evidence type="ECO:0000256" key="12">
    <source>
        <dbReference type="SAM" id="MobiDB-lite"/>
    </source>
</evidence>
<comment type="caution">
    <text evidence="15">The sequence shown here is derived from an EMBL/GenBank/DDBJ whole genome shotgun (WGS) entry which is preliminary data.</text>
</comment>
<dbReference type="GO" id="GO:0031491">
    <property type="term" value="F:nucleosome binding"/>
    <property type="evidence" value="ECO:0007669"/>
    <property type="project" value="TreeGrafter"/>
</dbReference>
<dbReference type="InterPro" id="IPR000571">
    <property type="entry name" value="Znf_CCCH"/>
</dbReference>
<dbReference type="PROSITE" id="PS00518">
    <property type="entry name" value="ZF_RING_1"/>
    <property type="match status" value="1"/>
</dbReference>
<dbReference type="SUPFAM" id="SSF57850">
    <property type="entry name" value="RING/U-box"/>
    <property type="match status" value="1"/>
</dbReference>
<keyword evidence="8" id="KW-0833">Ubl conjugation pathway</keyword>
<evidence type="ECO:0000256" key="7">
    <source>
        <dbReference type="ARBA" id="ARBA00022771"/>
    </source>
</evidence>
<keyword evidence="10" id="KW-0539">Nucleus</keyword>
<dbReference type="GO" id="GO:0006302">
    <property type="term" value="P:double-strand break repair"/>
    <property type="evidence" value="ECO:0007669"/>
    <property type="project" value="TreeGrafter"/>
</dbReference>
<evidence type="ECO:0000256" key="4">
    <source>
        <dbReference type="ARBA" id="ARBA00022679"/>
    </source>
</evidence>
<keyword evidence="5 11" id="KW-0479">Metal-binding</keyword>
<name>A0A6A4WLG0_AMPAM</name>
<protein>
    <recommendedName>
        <fullName evidence="3">RING-type E3 ubiquitin transferase</fullName>
        <ecNumber evidence="3">2.3.2.27</ecNumber>
    </recommendedName>
</protein>
<comment type="subcellular location">
    <subcellularLocation>
        <location evidence="2">Nucleus</location>
    </subcellularLocation>
</comment>
<dbReference type="Gene3D" id="4.10.1000.10">
    <property type="entry name" value="Zinc finger, CCCH-type"/>
    <property type="match status" value="1"/>
</dbReference>
<keyword evidence="9 11" id="KW-0862">Zinc</keyword>
<feature type="compositionally biased region" description="Low complexity" evidence="12">
    <location>
        <begin position="306"/>
        <end position="325"/>
    </location>
</feature>
<evidence type="ECO:0000259" key="14">
    <source>
        <dbReference type="PROSITE" id="PS50103"/>
    </source>
</evidence>
<evidence type="ECO:0000259" key="13">
    <source>
        <dbReference type="PROSITE" id="PS50089"/>
    </source>
</evidence>
<gene>
    <name evidence="15" type="primary">rnf8_2</name>
    <name evidence="15" type="ORF">FJT64_021008</name>
</gene>
<reference evidence="15 16" key="1">
    <citation type="submission" date="2019-07" db="EMBL/GenBank/DDBJ databases">
        <title>Draft genome assembly of a fouling barnacle, Amphibalanus amphitrite (Darwin, 1854): The first reference genome for Thecostraca.</title>
        <authorList>
            <person name="Kim W."/>
        </authorList>
    </citation>
    <scope>NUCLEOTIDE SEQUENCE [LARGE SCALE GENOMIC DNA]</scope>
    <source>
        <strain evidence="15">SNU_AA5</strain>
        <tissue evidence="15">Soma without cirri and trophi</tissue>
    </source>
</reference>
<evidence type="ECO:0000313" key="15">
    <source>
        <dbReference type="EMBL" id="KAF0307695.1"/>
    </source>
</evidence>
<feature type="compositionally biased region" description="Basic and acidic residues" evidence="12">
    <location>
        <begin position="47"/>
        <end position="60"/>
    </location>
</feature>
<feature type="compositionally biased region" description="Basic and acidic residues" evidence="12">
    <location>
        <begin position="83"/>
        <end position="95"/>
    </location>
</feature>
<accession>A0A6A4WLG0</accession>
<evidence type="ECO:0000256" key="6">
    <source>
        <dbReference type="ARBA" id="ARBA00022763"/>
    </source>
</evidence>
<dbReference type="Proteomes" id="UP000440578">
    <property type="component" value="Unassembled WGS sequence"/>
</dbReference>
<dbReference type="PROSITE" id="PS50103">
    <property type="entry name" value="ZF_C3H1"/>
    <property type="match status" value="1"/>
</dbReference>